<keyword evidence="11" id="KW-1185">Reference proteome</keyword>
<keyword evidence="7 9" id="KW-0732">Signal</keyword>
<evidence type="ECO:0000256" key="9">
    <source>
        <dbReference type="SAM" id="SignalP"/>
    </source>
</evidence>
<evidence type="ECO:0000256" key="6">
    <source>
        <dbReference type="ARBA" id="ARBA00022553"/>
    </source>
</evidence>
<evidence type="ECO:0000256" key="7">
    <source>
        <dbReference type="ARBA" id="ARBA00022729"/>
    </source>
</evidence>
<feature type="chain" id="PRO_5046575327" description="Alpha-S2-casein" evidence="9">
    <location>
        <begin position="16"/>
        <end position="434"/>
    </location>
</feature>
<sequence>MKFFIFTCLLAVALAKHKMEHVSSSEVRYFSINRKSFQLTYKQEKNMAIHPSKENLCSTSCKEVVRNANEEEYSISSSSEESAEVAAEEVKVTVDDKHYQKILNEISQFYQKFPQYLQYLYQGPIVMNPWEQVKRTAGPFTPTVNREQLSTSEENSKKIVDMESTEVFTKKTKLTEEEKNRLNFLKKISQHYQKFAWPQYLKTVYQYQKAMKPWTQPKTNAIPYVDYGDNIGSPYPVNPSASIPYPVNPSASIPYPMPDSDYSPPVYLTKTNFPNYPVNPDRDTAVPSNPLVFTALGAPLYSIASLPISPFARQPPPTGVFRLVPASSRPTGPFYPPNEAAPSADNTYIVEILVPPTTPPHTLPDIQPLAMTEPDEAEPAAAAHAGLEPHSSISFDQVEDILGKGIEKIKLPLLKCDQNNKHCYYVTFLFCNPS</sequence>
<dbReference type="EMBL" id="OX459968">
    <property type="protein sequence ID" value="CAI9172070.1"/>
    <property type="molecule type" value="Genomic_DNA"/>
</dbReference>
<comment type="function">
    <text evidence="1">Important role in the capacity of milk to transport calcium phosphate.</text>
</comment>
<evidence type="ECO:0000256" key="3">
    <source>
        <dbReference type="ARBA" id="ARBA00010179"/>
    </source>
</evidence>
<dbReference type="InterPro" id="IPR031305">
    <property type="entry name" value="Casein_CS"/>
</dbReference>
<gene>
    <name evidence="10" type="ORF">MRATA1EN1_LOCUS21032</name>
</gene>
<evidence type="ECO:0000256" key="5">
    <source>
        <dbReference type="ARBA" id="ARBA00022525"/>
    </source>
</evidence>
<keyword evidence="8" id="KW-0494">Milk protein</keyword>
<protein>
    <recommendedName>
        <fullName evidence="4">Alpha-S2-casein</fullName>
    </recommendedName>
</protein>
<comment type="subcellular location">
    <subcellularLocation>
        <location evidence="2">Secreted</location>
    </subcellularLocation>
</comment>
<dbReference type="Pfam" id="PF00363">
    <property type="entry name" value="Casein"/>
    <property type="match status" value="1"/>
</dbReference>
<evidence type="ECO:0000256" key="2">
    <source>
        <dbReference type="ARBA" id="ARBA00004613"/>
    </source>
</evidence>
<dbReference type="InterPro" id="IPR011175">
    <property type="entry name" value="Alpha-s2_casein"/>
</dbReference>
<evidence type="ECO:0000313" key="11">
    <source>
        <dbReference type="Proteomes" id="UP001176941"/>
    </source>
</evidence>
<evidence type="ECO:0000256" key="1">
    <source>
        <dbReference type="ARBA" id="ARBA00003383"/>
    </source>
</evidence>
<dbReference type="InterPro" id="IPR001588">
    <property type="entry name" value="Casein"/>
</dbReference>
<evidence type="ECO:0000313" key="10">
    <source>
        <dbReference type="EMBL" id="CAI9172070.1"/>
    </source>
</evidence>
<dbReference type="PANTHER" id="PTHR16656:SF5">
    <property type="entry name" value="ALPHA-S2-CASEIN-LIKE B"/>
    <property type="match status" value="1"/>
</dbReference>
<keyword evidence="5" id="KW-0964">Secreted</keyword>
<dbReference type="PROSITE" id="PS00306">
    <property type="entry name" value="CASEIN_ALPHA_BETA"/>
    <property type="match status" value="1"/>
</dbReference>
<organism evidence="10 11">
    <name type="scientific">Rangifer tarandus platyrhynchus</name>
    <name type="common">Svalbard reindeer</name>
    <dbReference type="NCBI Taxonomy" id="3082113"/>
    <lineage>
        <taxon>Eukaryota</taxon>
        <taxon>Metazoa</taxon>
        <taxon>Chordata</taxon>
        <taxon>Craniata</taxon>
        <taxon>Vertebrata</taxon>
        <taxon>Euteleostomi</taxon>
        <taxon>Mammalia</taxon>
        <taxon>Eutheria</taxon>
        <taxon>Laurasiatheria</taxon>
        <taxon>Artiodactyla</taxon>
        <taxon>Ruminantia</taxon>
        <taxon>Pecora</taxon>
        <taxon>Cervidae</taxon>
        <taxon>Odocoileinae</taxon>
        <taxon>Rangifer</taxon>
    </lineage>
</organism>
<reference evidence="10" key="1">
    <citation type="submission" date="2023-04" db="EMBL/GenBank/DDBJ databases">
        <authorList>
            <consortium name="ELIXIR-Norway"/>
        </authorList>
    </citation>
    <scope>NUCLEOTIDE SEQUENCE [LARGE SCALE GENOMIC DNA]</scope>
</reference>
<evidence type="ECO:0000256" key="4">
    <source>
        <dbReference type="ARBA" id="ARBA00019718"/>
    </source>
</evidence>
<evidence type="ECO:0000256" key="8">
    <source>
        <dbReference type="ARBA" id="ARBA00022743"/>
    </source>
</evidence>
<proteinExistence type="inferred from homology"/>
<keyword evidence="6" id="KW-0597">Phosphoprotein</keyword>
<dbReference type="Proteomes" id="UP001176941">
    <property type="component" value="Chromosome 32"/>
</dbReference>
<name>A0ABN8ZF15_RANTA</name>
<feature type="signal peptide" evidence="9">
    <location>
        <begin position="1"/>
        <end position="15"/>
    </location>
</feature>
<dbReference type="PANTHER" id="PTHR16656">
    <property type="entry name" value="ALPHA-S2-CASEIN-LIKE B"/>
    <property type="match status" value="1"/>
</dbReference>
<accession>A0ABN8ZF15</accession>
<comment type="similarity">
    <text evidence="3">Belongs to the alpha-casein family.</text>
</comment>